<dbReference type="EMBL" id="NFHB01000005">
    <property type="protein sequence ID" value="OUN03043.1"/>
    <property type="molecule type" value="Genomic_DNA"/>
</dbReference>
<dbReference type="InterPro" id="IPR016032">
    <property type="entry name" value="Sig_transdc_resp-reg_C-effctor"/>
</dbReference>
<dbReference type="GO" id="GO:0006355">
    <property type="term" value="P:regulation of DNA-templated transcription"/>
    <property type="evidence" value="ECO:0007669"/>
    <property type="project" value="InterPro"/>
</dbReference>
<dbReference type="eggNOG" id="COG2197">
    <property type="taxonomic scope" value="Bacteria"/>
</dbReference>
<evidence type="ECO:0000313" key="6">
    <source>
        <dbReference type="Proteomes" id="UP000195772"/>
    </source>
</evidence>
<feature type="domain" description="HTH luxR-type" evidence="4">
    <location>
        <begin position="122"/>
        <end position="187"/>
    </location>
</feature>
<dbReference type="Pfam" id="PF00196">
    <property type="entry name" value="GerE"/>
    <property type="match status" value="1"/>
</dbReference>
<dbReference type="SMART" id="SM00421">
    <property type="entry name" value="HTH_LUXR"/>
    <property type="match status" value="1"/>
</dbReference>
<dbReference type="OrthoDB" id="9797341at2"/>
<sequence>MKALKLAVAEPSAILRCGIIAVLRRLPAPDVDILEIADISQLTAQLSRHRPDVLVVNPASLGFCTPQQLRVQTGCEGLRCIALQMSVTDAATLNAYDDVLSVYDPVETLREKIMQPVGDAPREERQEPLSAREREIVVCIVKGMTNKQIADALCISTHTVITHRRNIVAKLQIHSPAGLTIYAIVNKLVDLSDIRDTIAEI</sequence>
<dbReference type="Gene3D" id="1.10.10.10">
    <property type="entry name" value="Winged helix-like DNA-binding domain superfamily/Winged helix DNA-binding domain"/>
    <property type="match status" value="1"/>
</dbReference>
<dbReference type="InterPro" id="IPR036388">
    <property type="entry name" value="WH-like_DNA-bd_sf"/>
</dbReference>
<dbReference type="InterPro" id="IPR000792">
    <property type="entry name" value="Tscrpt_reg_LuxR_C"/>
</dbReference>
<keyword evidence="2" id="KW-0238">DNA-binding</keyword>
<accession>A0A1Y3QTS9</accession>
<evidence type="ECO:0000256" key="1">
    <source>
        <dbReference type="ARBA" id="ARBA00023015"/>
    </source>
</evidence>
<reference evidence="6" key="1">
    <citation type="submission" date="2017-04" db="EMBL/GenBank/DDBJ databases">
        <title>Function of individual gut microbiota members based on whole genome sequencing of pure cultures obtained from chicken caecum.</title>
        <authorList>
            <person name="Medvecky M."/>
            <person name="Cejkova D."/>
            <person name="Polansky O."/>
            <person name="Karasova D."/>
            <person name="Kubasova T."/>
            <person name="Cizek A."/>
            <person name="Rychlik I."/>
        </authorList>
    </citation>
    <scope>NUCLEOTIDE SEQUENCE [LARGE SCALE GENOMIC DNA]</scope>
    <source>
        <strain evidence="6">An90</strain>
    </source>
</reference>
<evidence type="ECO:0000256" key="3">
    <source>
        <dbReference type="ARBA" id="ARBA00023163"/>
    </source>
</evidence>
<keyword evidence="3" id="KW-0804">Transcription</keyword>
<name>A0A1Y3QTS9_9BACT</name>
<protein>
    <submittedName>
        <fullName evidence="5">Helix-turn-helix transcriptional regulator</fullName>
    </submittedName>
</protein>
<evidence type="ECO:0000259" key="4">
    <source>
        <dbReference type="PROSITE" id="PS50043"/>
    </source>
</evidence>
<organism evidence="5 6">
    <name type="scientific">Alistipes onderdonkii</name>
    <dbReference type="NCBI Taxonomy" id="328813"/>
    <lineage>
        <taxon>Bacteria</taxon>
        <taxon>Pseudomonadati</taxon>
        <taxon>Bacteroidota</taxon>
        <taxon>Bacteroidia</taxon>
        <taxon>Bacteroidales</taxon>
        <taxon>Rikenellaceae</taxon>
        <taxon>Alistipes</taxon>
    </lineage>
</organism>
<dbReference type="PRINTS" id="PR00038">
    <property type="entry name" value="HTHLUXR"/>
</dbReference>
<evidence type="ECO:0000313" key="5">
    <source>
        <dbReference type="EMBL" id="OUN03043.1"/>
    </source>
</evidence>
<proteinExistence type="predicted"/>
<dbReference type="PANTHER" id="PTHR44688">
    <property type="entry name" value="DNA-BINDING TRANSCRIPTIONAL ACTIVATOR DEVR_DOSR"/>
    <property type="match status" value="1"/>
</dbReference>
<dbReference type="RefSeq" id="WP_018697013.1">
    <property type="nucleotide sequence ID" value="NZ_AP025562.1"/>
</dbReference>
<dbReference type="Proteomes" id="UP000195772">
    <property type="component" value="Unassembled WGS sequence"/>
</dbReference>
<comment type="caution">
    <text evidence="5">The sequence shown here is derived from an EMBL/GenBank/DDBJ whole genome shotgun (WGS) entry which is preliminary data.</text>
</comment>
<dbReference type="PROSITE" id="PS00622">
    <property type="entry name" value="HTH_LUXR_1"/>
    <property type="match status" value="1"/>
</dbReference>
<dbReference type="AlphaFoldDB" id="A0A1Y3QTS9"/>
<dbReference type="PANTHER" id="PTHR44688:SF16">
    <property type="entry name" value="DNA-BINDING TRANSCRIPTIONAL ACTIVATOR DEVR_DOSR"/>
    <property type="match status" value="1"/>
</dbReference>
<keyword evidence="1" id="KW-0805">Transcription regulation</keyword>
<dbReference type="PROSITE" id="PS50043">
    <property type="entry name" value="HTH_LUXR_2"/>
    <property type="match status" value="1"/>
</dbReference>
<dbReference type="SUPFAM" id="SSF46894">
    <property type="entry name" value="C-terminal effector domain of the bipartite response regulators"/>
    <property type="match status" value="1"/>
</dbReference>
<dbReference type="CDD" id="cd06170">
    <property type="entry name" value="LuxR_C_like"/>
    <property type="match status" value="1"/>
</dbReference>
<gene>
    <name evidence="5" type="ORF">B5G41_08305</name>
</gene>
<dbReference type="GO" id="GO:0003677">
    <property type="term" value="F:DNA binding"/>
    <property type="evidence" value="ECO:0007669"/>
    <property type="project" value="UniProtKB-KW"/>
</dbReference>
<evidence type="ECO:0000256" key="2">
    <source>
        <dbReference type="ARBA" id="ARBA00023125"/>
    </source>
</evidence>